<dbReference type="EMBL" id="BAAARV010000084">
    <property type="protein sequence ID" value="GAA2378439.1"/>
    <property type="molecule type" value="Genomic_DNA"/>
</dbReference>
<keyword evidence="3" id="KW-1185">Reference proteome</keyword>
<feature type="region of interest" description="Disordered" evidence="1">
    <location>
        <begin position="52"/>
        <end position="83"/>
    </location>
</feature>
<dbReference type="Proteomes" id="UP001501444">
    <property type="component" value="Unassembled WGS sequence"/>
</dbReference>
<organism evidence="2 3">
    <name type="scientific">Dactylosporangium salmoneum</name>
    <dbReference type="NCBI Taxonomy" id="53361"/>
    <lineage>
        <taxon>Bacteria</taxon>
        <taxon>Bacillati</taxon>
        <taxon>Actinomycetota</taxon>
        <taxon>Actinomycetes</taxon>
        <taxon>Micromonosporales</taxon>
        <taxon>Micromonosporaceae</taxon>
        <taxon>Dactylosporangium</taxon>
    </lineage>
</organism>
<reference evidence="2 3" key="1">
    <citation type="journal article" date="2019" name="Int. J. Syst. Evol. Microbiol.">
        <title>The Global Catalogue of Microorganisms (GCM) 10K type strain sequencing project: providing services to taxonomists for standard genome sequencing and annotation.</title>
        <authorList>
            <consortium name="The Broad Institute Genomics Platform"/>
            <consortium name="The Broad Institute Genome Sequencing Center for Infectious Disease"/>
            <person name="Wu L."/>
            <person name="Ma J."/>
        </authorList>
    </citation>
    <scope>NUCLEOTIDE SEQUENCE [LARGE SCALE GENOMIC DNA]</scope>
    <source>
        <strain evidence="2 3">JCM 3272</strain>
    </source>
</reference>
<proteinExistence type="predicted"/>
<protein>
    <submittedName>
        <fullName evidence="2">Uncharacterized protein</fullName>
    </submittedName>
</protein>
<accession>A0ABN3HFB5</accession>
<evidence type="ECO:0000256" key="1">
    <source>
        <dbReference type="SAM" id="MobiDB-lite"/>
    </source>
</evidence>
<feature type="compositionally biased region" description="Pro residues" evidence="1">
    <location>
        <begin position="54"/>
        <end position="63"/>
    </location>
</feature>
<sequence>MSGDDQLVDGMSLSLFVVLEHAGLLGEDADSRLEGYARDGLKVGGWRAQVVPNEPWPLSPPPQQDCLRGDTFALPPDQGEPES</sequence>
<evidence type="ECO:0000313" key="3">
    <source>
        <dbReference type="Proteomes" id="UP001501444"/>
    </source>
</evidence>
<name>A0ABN3HFB5_9ACTN</name>
<evidence type="ECO:0000313" key="2">
    <source>
        <dbReference type="EMBL" id="GAA2378439.1"/>
    </source>
</evidence>
<gene>
    <name evidence="2" type="ORF">GCM10010170_084490</name>
</gene>
<comment type="caution">
    <text evidence="2">The sequence shown here is derived from an EMBL/GenBank/DDBJ whole genome shotgun (WGS) entry which is preliminary data.</text>
</comment>